<reference evidence="2 3" key="1">
    <citation type="submission" date="2019-01" db="EMBL/GenBank/DDBJ databases">
        <title>Sequencing of cultivated peanut Arachis hypogaea provides insights into genome evolution and oil improvement.</title>
        <authorList>
            <person name="Chen X."/>
        </authorList>
    </citation>
    <scope>NUCLEOTIDE SEQUENCE [LARGE SCALE GENOMIC DNA]</scope>
    <source>
        <strain evidence="3">cv. Fuhuasheng</strain>
        <tissue evidence="2">Leaves</tissue>
    </source>
</reference>
<comment type="caution">
    <text evidence="2">The sequence shown here is derived from an EMBL/GenBank/DDBJ whole genome shotgun (WGS) entry which is preliminary data.</text>
</comment>
<gene>
    <name evidence="2" type="ORF">Ahy_A07g031591</name>
</gene>
<evidence type="ECO:0000313" key="3">
    <source>
        <dbReference type="Proteomes" id="UP000289738"/>
    </source>
</evidence>
<dbReference type="Proteomes" id="UP000289738">
    <property type="component" value="Chromosome A07"/>
</dbReference>
<dbReference type="EMBL" id="SDMP01000007">
    <property type="protein sequence ID" value="RYR45807.1"/>
    <property type="molecule type" value="Genomic_DNA"/>
</dbReference>
<feature type="compositionally biased region" description="Low complexity" evidence="1">
    <location>
        <begin position="157"/>
        <end position="194"/>
    </location>
</feature>
<feature type="region of interest" description="Disordered" evidence="1">
    <location>
        <begin position="135"/>
        <end position="207"/>
    </location>
</feature>
<feature type="region of interest" description="Disordered" evidence="1">
    <location>
        <begin position="17"/>
        <end position="52"/>
    </location>
</feature>
<proteinExistence type="predicted"/>
<accession>A0A445C4D2</accession>
<sequence>MSGSKITLLIQKTRVKPQNAKLRGQRFQSRLRSSSSSKNKLKEPLVDSDDSTVEVPFSSKRKAANTFGYCLESEGTSHGMRDEANKEDKRMMNIKKTKTDCLIQNKQYDFNDNELEFIDILFNLPRNFLEMTSNSAVNSSPSADQVQVSKEASEKTVSSMDSGNSSSVVNSGLSADQEWVSNKNSKKTVSSVNSRSKEESKKPVNQEPYELPQNFKILISDMGGIRITLLMEKTSYLSDFNPQQNRLSIPAQ</sequence>
<name>A0A445C4D2_ARAHY</name>
<feature type="compositionally biased region" description="Basic and acidic residues" evidence="1">
    <location>
        <begin position="195"/>
        <end position="204"/>
    </location>
</feature>
<protein>
    <submittedName>
        <fullName evidence="2">Uncharacterized protein</fullName>
    </submittedName>
</protein>
<dbReference type="AlphaFoldDB" id="A0A445C4D2"/>
<keyword evidence="3" id="KW-1185">Reference proteome</keyword>
<evidence type="ECO:0000256" key="1">
    <source>
        <dbReference type="SAM" id="MobiDB-lite"/>
    </source>
</evidence>
<organism evidence="2 3">
    <name type="scientific">Arachis hypogaea</name>
    <name type="common">Peanut</name>
    <dbReference type="NCBI Taxonomy" id="3818"/>
    <lineage>
        <taxon>Eukaryota</taxon>
        <taxon>Viridiplantae</taxon>
        <taxon>Streptophyta</taxon>
        <taxon>Embryophyta</taxon>
        <taxon>Tracheophyta</taxon>
        <taxon>Spermatophyta</taxon>
        <taxon>Magnoliopsida</taxon>
        <taxon>eudicotyledons</taxon>
        <taxon>Gunneridae</taxon>
        <taxon>Pentapetalae</taxon>
        <taxon>rosids</taxon>
        <taxon>fabids</taxon>
        <taxon>Fabales</taxon>
        <taxon>Fabaceae</taxon>
        <taxon>Papilionoideae</taxon>
        <taxon>50 kb inversion clade</taxon>
        <taxon>dalbergioids sensu lato</taxon>
        <taxon>Dalbergieae</taxon>
        <taxon>Pterocarpus clade</taxon>
        <taxon>Arachis</taxon>
    </lineage>
</organism>
<feature type="compositionally biased region" description="Polar residues" evidence="1">
    <location>
        <begin position="135"/>
        <end position="150"/>
    </location>
</feature>
<evidence type="ECO:0000313" key="2">
    <source>
        <dbReference type="EMBL" id="RYR45807.1"/>
    </source>
</evidence>